<evidence type="ECO:0000256" key="4">
    <source>
        <dbReference type="ARBA" id="ARBA00022519"/>
    </source>
</evidence>
<dbReference type="PANTHER" id="PTHR35011">
    <property type="entry name" value="2,3-DIKETO-L-GULONATE TRAP TRANSPORTER SMALL PERMEASE PROTEIN YIAM"/>
    <property type="match status" value="1"/>
</dbReference>
<keyword evidence="7 9" id="KW-0472">Membrane</keyword>
<evidence type="ECO:0000256" key="3">
    <source>
        <dbReference type="ARBA" id="ARBA00022475"/>
    </source>
</evidence>
<dbReference type="PANTHER" id="PTHR35011:SF2">
    <property type="entry name" value="2,3-DIKETO-L-GULONATE TRAP TRANSPORTER SMALL PERMEASE PROTEIN YIAM"/>
    <property type="match status" value="1"/>
</dbReference>
<evidence type="ECO:0000259" key="10">
    <source>
        <dbReference type="Pfam" id="PF04290"/>
    </source>
</evidence>
<dbReference type="PROSITE" id="PS51257">
    <property type="entry name" value="PROKAR_LIPOPROTEIN"/>
    <property type="match status" value="1"/>
</dbReference>
<dbReference type="OrthoDB" id="5454104at2"/>
<proteinExistence type="inferred from homology"/>
<organism evidence="11 12">
    <name type="scientific">Sediminicurvatus halobius</name>
    <dbReference type="NCBI Taxonomy" id="2182432"/>
    <lineage>
        <taxon>Bacteria</taxon>
        <taxon>Pseudomonadati</taxon>
        <taxon>Pseudomonadota</taxon>
        <taxon>Gammaproteobacteria</taxon>
        <taxon>Chromatiales</taxon>
        <taxon>Ectothiorhodospiraceae</taxon>
        <taxon>Sediminicurvatus</taxon>
    </lineage>
</organism>
<comment type="similarity">
    <text evidence="8 9">Belongs to the TRAP transporter small permease family.</text>
</comment>
<comment type="function">
    <text evidence="9">Part of the tripartite ATP-independent periplasmic (TRAP) transport system.</text>
</comment>
<keyword evidence="12" id="KW-1185">Reference proteome</keyword>
<evidence type="ECO:0000256" key="8">
    <source>
        <dbReference type="ARBA" id="ARBA00038436"/>
    </source>
</evidence>
<feature type="transmembrane region" description="Helical" evidence="9">
    <location>
        <begin position="131"/>
        <end position="149"/>
    </location>
</feature>
<evidence type="ECO:0000313" key="11">
    <source>
        <dbReference type="EMBL" id="PWG61488.1"/>
    </source>
</evidence>
<dbReference type="InterPro" id="IPR055348">
    <property type="entry name" value="DctQ"/>
</dbReference>
<keyword evidence="3" id="KW-1003">Cell membrane</keyword>
<keyword evidence="6 9" id="KW-1133">Transmembrane helix</keyword>
<accession>A0A2U2MX96</accession>
<evidence type="ECO:0000256" key="1">
    <source>
        <dbReference type="ARBA" id="ARBA00004429"/>
    </source>
</evidence>
<name>A0A2U2MX96_9GAMM</name>
<gene>
    <name evidence="11" type="ORF">DEM34_16125</name>
</gene>
<dbReference type="Pfam" id="PF04290">
    <property type="entry name" value="DctQ"/>
    <property type="match status" value="1"/>
</dbReference>
<dbReference type="GO" id="GO:0005886">
    <property type="term" value="C:plasma membrane"/>
    <property type="evidence" value="ECO:0007669"/>
    <property type="project" value="UniProtKB-SubCell"/>
</dbReference>
<comment type="subcellular location">
    <subcellularLocation>
        <location evidence="1 9">Cell inner membrane</location>
        <topology evidence="1 9">Multi-pass membrane protein</topology>
    </subcellularLocation>
</comment>
<feature type="domain" description="Tripartite ATP-independent periplasmic transporters DctQ component" evidence="10">
    <location>
        <begin position="29"/>
        <end position="156"/>
    </location>
</feature>
<keyword evidence="4 9" id="KW-0997">Cell inner membrane</keyword>
<dbReference type="EMBL" id="QFFI01000033">
    <property type="protein sequence ID" value="PWG61488.1"/>
    <property type="molecule type" value="Genomic_DNA"/>
</dbReference>
<dbReference type="AlphaFoldDB" id="A0A2U2MX96"/>
<protein>
    <recommendedName>
        <fullName evidence="9">TRAP transporter small permease protein</fullName>
    </recommendedName>
</protein>
<dbReference type="InterPro" id="IPR007387">
    <property type="entry name" value="TRAP_DctQ"/>
</dbReference>
<evidence type="ECO:0000256" key="5">
    <source>
        <dbReference type="ARBA" id="ARBA00022692"/>
    </source>
</evidence>
<keyword evidence="5 9" id="KW-0812">Transmembrane</keyword>
<dbReference type="Proteomes" id="UP000245474">
    <property type="component" value="Unassembled WGS sequence"/>
</dbReference>
<keyword evidence="2 9" id="KW-0813">Transport</keyword>
<evidence type="ECO:0000256" key="6">
    <source>
        <dbReference type="ARBA" id="ARBA00022989"/>
    </source>
</evidence>
<evidence type="ECO:0000256" key="9">
    <source>
        <dbReference type="RuleBase" id="RU369079"/>
    </source>
</evidence>
<dbReference type="GO" id="GO:0015740">
    <property type="term" value="P:C4-dicarboxylate transport"/>
    <property type="evidence" value="ECO:0007669"/>
    <property type="project" value="TreeGrafter"/>
</dbReference>
<reference evidence="11 12" key="1">
    <citation type="submission" date="2018-05" db="EMBL/GenBank/DDBJ databases">
        <title>Spiribacter halobius sp. nov., a moderately halophilic bacterium isolated from marine solar saltern.</title>
        <authorList>
            <person name="Zheng W.-S."/>
            <person name="Lu D.-C."/>
            <person name="Du Z.-J."/>
        </authorList>
    </citation>
    <scope>NUCLEOTIDE SEQUENCE [LARGE SCALE GENOMIC DNA]</scope>
    <source>
        <strain evidence="11 12">E85</strain>
    </source>
</reference>
<evidence type="ECO:0000313" key="12">
    <source>
        <dbReference type="Proteomes" id="UP000245474"/>
    </source>
</evidence>
<sequence>MMSRKIWRTVEARFEEVLCALALAVTASCILTQVVMRVIVSEAAPWAEEAAVYGMVLAIYMGASLGVRERAHLRVLLMVNALPHRLRVASIVLADVIWLAFLLVLLWQFAIFLELAFSRPYITPGLGVPKVWFQLFVPAGLGLMIVRMAQVYYRWLIRGDGELPL</sequence>
<dbReference type="GO" id="GO:0022857">
    <property type="term" value="F:transmembrane transporter activity"/>
    <property type="evidence" value="ECO:0007669"/>
    <property type="project" value="UniProtKB-UniRule"/>
</dbReference>
<comment type="subunit">
    <text evidence="9">The complex comprises the extracytoplasmic solute receptor protein and the two transmembrane proteins.</text>
</comment>
<evidence type="ECO:0000256" key="2">
    <source>
        <dbReference type="ARBA" id="ARBA00022448"/>
    </source>
</evidence>
<dbReference type="RefSeq" id="WP_109679867.1">
    <property type="nucleotide sequence ID" value="NZ_CP086615.1"/>
</dbReference>
<feature type="transmembrane region" description="Helical" evidence="9">
    <location>
        <begin position="50"/>
        <end position="67"/>
    </location>
</feature>
<feature type="transmembrane region" description="Helical" evidence="9">
    <location>
        <begin position="88"/>
        <end position="111"/>
    </location>
</feature>
<comment type="caution">
    <text evidence="11">The sequence shown here is derived from an EMBL/GenBank/DDBJ whole genome shotgun (WGS) entry which is preliminary data.</text>
</comment>
<evidence type="ECO:0000256" key="7">
    <source>
        <dbReference type="ARBA" id="ARBA00023136"/>
    </source>
</evidence>
<comment type="caution">
    <text evidence="9">Lacks conserved residue(s) required for the propagation of feature annotation.</text>
</comment>